<gene>
    <name evidence="1" type="ORF">C6Y14_34340</name>
</gene>
<accession>A0A2P8PYR1</accession>
<organism evidence="1 2">
    <name type="scientific">Streptomyces dioscori</name>
    <dbReference type="NCBI Taxonomy" id="2109333"/>
    <lineage>
        <taxon>Bacteria</taxon>
        <taxon>Bacillati</taxon>
        <taxon>Actinomycetota</taxon>
        <taxon>Actinomycetes</taxon>
        <taxon>Kitasatosporales</taxon>
        <taxon>Streptomycetaceae</taxon>
        <taxon>Streptomyces</taxon>
        <taxon>Streptomyces aurantiacus group</taxon>
    </lineage>
</organism>
<dbReference type="Proteomes" id="UP000240429">
    <property type="component" value="Unassembled WGS sequence"/>
</dbReference>
<reference evidence="1 2" key="1">
    <citation type="submission" date="2018-03" db="EMBL/GenBank/DDBJ databases">
        <title>Streptomyces dioscori sp. nov., a novel endophytic actinobacterium isolated from bulbil of Dioscorea bulbifera L.</title>
        <authorList>
            <person name="Zhikuan W."/>
        </authorList>
    </citation>
    <scope>NUCLEOTIDE SEQUENCE [LARGE SCALE GENOMIC DNA]</scope>
    <source>
        <strain evidence="1 2">A217</strain>
    </source>
</reference>
<evidence type="ECO:0000313" key="2">
    <source>
        <dbReference type="Proteomes" id="UP000240429"/>
    </source>
</evidence>
<dbReference type="EMBL" id="PYBJ01000027">
    <property type="protein sequence ID" value="PSM39115.1"/>
    <property type="molecule type" value="Genomic_DNA"/>
</dbReference>
<evidence type="ECO:0000313" key="1">
    <source>
        <dbReference type="EMBL" id="PSM39115.1"/>
    </source>
</evidence>
<dbReference type="RefSeq" id="WP_107020812.1">
    <property type="nucleotide sequence ID" value="NZ_KZ679053.1"/>
</dbReference>
<protein>
    <submittedName>
        <fullName evidence="1">Uncharacterized protein</fullName>
    </submittedName>
</protein>
<sequence>MKRVIDLDQAVVEIAERRRGWKSAGLAVGPISWRDEAASWPQEFETDRSRVEDPDSIGVRITGLAETELCVVLFRGGWADVDFIASIDDAGVRPAPDVGSPQAFGNLLDRCVFRVFGPSQ</sequence>
<comment type="caution">
    <text evidence="1">The sequence shown here is derived from an EMBL/GenBank/DDBJ whole genome shotgun (WGS) entry which is preliminary data.</text>
</comment>
<keyword evidence="2" id="KW-1185">Reference proteome</keyword>
<proteinExistence type="predicted"/>
<name>A0A2P8PYR1_9ACTN</name>
<dbReference type="AlphaFoldDB" id="A0A2P8PYR1"/>
<dbReference type="OrthoDB" id="3700949at2"/>